<reference evidence="4" key="1">
    <citation type="submission" date="2022-10" db="EMBL/GenBank/DDBJ databases">
        <title>Rhodococcus sp.75.</title>
        <authorList>
            <person name="Sun M."/>
        </authorList>
    </citation>
    <scope>NUCLEOTIDE SEQUENCE</scope>
    <source>
        <strain evidence="4">75</strain>
    </source>
</reference>
<evidence type="ECO:0000313" key="4">
    <source>
        <dbReference type="EMBL" id="UZJ25924.1"/>
    </source>
</evidence>
<keyword evidence="2" id="KW-1133">Transmembrane helix</keyword>
<dbReference type="RefSeq" id="WP_265384028.1">
    <property type="nucleotide sequence ID" value="NZ_CP110615.1"/>
</dbReference>
<dbReference type="Pfam" id="PF19803">
    <property type="entry name" value="DUF6286"/>
    <property type="match status" value="1"/>
</dbReference>
<feature type="region of interest" description="Disordered" evidence="1">
    <location>
        <begin position="160"/>
        <end position="227"/>
    </location>
</feature>
<evidence type="ECO:0000256" key="1">
    <source>
        <dbReference type="SAM" id="MobiDB-lite"/>
    </source>
</evidence>
<keyword evidence="2" id="KW-0472">Membrane</keyword>
<feature type="transmembrane region" description="Helical" evidence="2">
    <location>
        <begin position="237"/>
        <end position="261"/>
    </location>
</feature>
<keyword evidence="2" id="KW-0812">Transmembrane</keyword>
<feature type="compositionally biased region" description="Pro residues" evidence="1">
    <location>
        <begin position="200"/>
        <end position="217"/>
    </location>
</feature>
<evidence type="ECO:0000313" key="5">
    <source>
        <dbReference type="Proteomes" id="UP001164965"/>
    </source>
</evidence>
<evidence type="ECO:0000256" key="2">
    <source>
        <dbReference type="SAM" id="Phobius"/>
    </source>
</evidence>
<accession>A0ABY6P347</accession>
<sequence length="422" mass="42502">MPRTVRALGPALGLVLTLAGLLVVVEAAGSLAGADHVLVDWRGLRDGAGSGSWSSPSVRLVCLLVTVLGGVLVVLALRGSRAEVTLRTGDPALAGTTSRRAVARIVGAAVRAADGVSGAVDVVVGRSTVTVRVTRSGLDGNHPGTLTERVRAAAATALDTLPLQRTPTVEVTERTPGNAPTPEERAVTTPEPDDPRPADPAEPAPSPAPDPVTPAAPGPAAARARSVRTSRLRAERLRLATVGGVLAVLGVLGLLLGTGPLGDGGPVADPDLVSRAGRTPVLSAIVAALVGVVLAGLGGLWLVRSLRRTSAPDLTLAVPEGWGDGTVLVRGAALAEAARTDAEQVPGVAQARARLLGTAAAPVLVLDLVLHRGADLGTVLQGVEQQVLVAARTTVERDELPTAVHVEVEASPGAGATTARVC</sequence>
<proteinExistence type="predicted"/>
<name>A0ABY6P347_9NOCA</name>
<dbReference type="Proteomes" id="UP001164965">
    <property type="component" value="Chromosome"/>
</dbReference>
<evidence type="ECO:0000259" key="3">
    <source>
        <dbReference type="Pfam" id="PF19803"/>
    </source>
</evidence>
<feature type="domain" description="DUF6286" evidence="3">
    <location>
        <begin position="67"/>
        <end position="172"/>
    </location>
</feature>
<dbReference type="EMBL" id="CP110615">
    <property type="protein sequence ID" value="UZJ25924.1"/>
    <property type="molecule type" value="Genomic_DNA"/>
</dbReference>
<feature type="transmembrane region" description="Helical" evidence="2">
    <location>
        <begin position="281"/>
        <end position="303"/>
    </location>
</feature>
<protein>
    <submittedName>
        <fullName evidence="4">DUF6286 domain-containing protein</fullName>
    </submittedName>
</protein>
<keyword evidence="5" id="KW-1185">Reference proteome</keyword>
<gene>
    <name evidence="4" type="ORF">RHODO2019_05690</name>
</gene>
<organism evidence="4 5">
    <name type="scientific">Rhodococcus antarcticus</name>
    <dbReference type="NCBI Taxonomy" id="2987751"/>
    <lineage>
        <taxon>Bacteria</taxon>
        <taxon>Bacillati</taxon>
        <taxon>Actinomycetota</taxon>
        <taxon>Actinomycetes</taxon>
        <taxon>Mycobacteriales</taxon>
        <taxon>Nocardiaceae</taxon>
        <taxon>Rhodococcus</taxon>
    </lineage>
</organism>
<feature type="transmembrane region" description="Helical" evidence="2">
    <location>
        <begin position="58"/>
        <end position="77"/>
    </location>
</feature>
<dbReference type="InterPro" id="IPR046253">
    <property type="entry name" value="DUF6286"/>
</dbReference>